<dbReference type="Pfam" id="PF13410">
    <property type="entry name" value="GST_C_2"/>
    <property type="match status" value="1"/>
</dbReference>
<feature type="domain" description="GST C-terminal" evidence="4">
    <location>
        <begin position="90"/>
        <end position="220"/>
    </location>
</feature>
<dbReference type="PROSITE" id="PS50405">
    <property type="entry name" value="GST_CTER"/>
    <property type="match status" value="1"/>
</dbReference>
<dbReference type="RefSeq" id="WP_184087540.1">
    <property type="nucleotide sequence ID" value="NZ_JACHIJ010000005.1"/>
</dbReference>
<dbReference type="PROSITE" id="PS50404">
    <property type="entry name" value="GST_NTER"/>
    <property type="match status" value="1"/>
</dbReference>
<keyword evidence="1" id="KW-0560">Oxidoreductase</keyword>
<dbReference type="Proteomes" id="UP000521227">
    <property type="component" value="Unassembled WGS sequence"/>
</dbReference>
<dbReference type="PANTHER" id="PTHR43968">
    <property type="match status" value="1"/>
</dbReference>
<dbReference type="SUPFAM" id="SSF47616">
    <property type="entry name" value="GST C-terminal domain-like"/>
    <property type="match status" value="1"/>
</dbReference>
<dbReference type="PANTHER" id="PTHR43968:SF6">
    <property type="entry name" value="GLUTATHIONE S-TRANSFERASE OMEGA"/>
    <property type="match status" value="1"/>
</dbReference>
<dbReference type="Pfam" id="PF13409">
    <property type="entry name" value="GST_N_2"/>
    <property type="match status" value="1"/>
</dbReference>
<name>A0A840N0X6_9BRAD</name>
<organism evidence="5 6">
    <name type="scientific">Afipia massiliensis</name>
    <dbReference type="NCBI Taxonomy" id="211460"/>
    <lineage>
        <taxon>Bacteria</taxon>
        <taxon>Pseudomonadati</taxon>
        <taxon>Pseudomonadota</taxon>
        <taxon>Alphaproteobacteria</taxon>
        <taxon>Hyphomicrobiales</taxon>
        <taxon>Nitrobacteraceae</taxon>
        <taxon>Afipia</taxon>
    </lineage>
</organism>
<protein>
    <submittedName>
        <fullName evidence="5">Glutathione S-transferase</fullName>
        <ecNumber evidence="5">2.5.1.18</ecNumber>
    </submittedName>
</protein>
<evidence type="ECO:0000313" key="5">
    <source>
        <dbReference type="EMBL" id="MBB5053875.1"/>
    </source>
</evidence>
<dbReference type="GO" id="GO:0004364">
    <property type="term" value="F:glutathione transferase activity"/>
    <property type="evidence" value="ECO:0007669"/>
    <property type="project" value="UniProtKB-EC"/>
</dbReference>
<dbReference type="InterPro" id="IPR036282">
    <property type="entry name" value="Glutathione-S-Trfase_C_sf"/>
</dbReference>
<proteinExistence type="predicted"/>
<evidence type="ECO:0000259" key="3">
    <source>
        <dbReference type="PROSITE" id="PS50404"/>
    </source>
</evidence>
<evidence type="ECO:0000259" key="4">
    <source>
        <dbReference type="PROSITE" id="PS50405"/>
    </source>
</evidence>
<dbReference type="SUPFAM" id="SSF52833">
    <property type="entry name" value="Thioredoxin-like"/>
    <property type="match status" value="1"/>
</dbReference>
<dbReference type="Gene3D" id="3.40.30.10">
    <property type="entry name" value="Glutaredoxin"/>
    <property type="match status" value="1"/>
</dbReference>
<dbReference type="GO" id="GO:0045174">
    <property type="term" value="F:glutathione dehydrogenase (ascorbate) activity"/>
    <property type="evidence" value="ECO:0007669"/>
    <property type="project" value="UniProtKB-ARBA"/>
</dbReference>
<dbReference type="SFLD" id="SFLDG00358">
    <property type="entry name" value="Main_(cytGST)"/>
    <property type="match status" value="1"/>
</dbReference>
<accession>A0A840N0X6</accession>
<dbReference type="InterPro" id="IPR040079">
    <property type="entry name" value="Glutathione_S-Trfase"/>
</dbReference>
<dbReference type="EC" id="2.5.1.18" evidence="5"/>
<dbReference type="SFLD" id="SFLDS00019">
    <property type="entry name" value="Glutathione_Transferase_(cytos"/>
    <property type="match status" value="1"/>
</dbReference>
<dbReference type="InterPro" id="IPR005442">
    <property type="entry name" value="GST_omega"/>
</dbReference>
<dbReference type="EMBL" id="JACHIJ010000005">
    <property type="protein sequence ID" value="MBB5053875.1"/>
    <property type="molecule type" value="Genomic_DNA"/>
</dbReference>
<reference evidence="5 6" key="1">
    <citation type="submission" date="2020-08" db="EMBL/GenBank/DDBJ databases">
        <title>Genomic Encyclopedia of Type Strains, Phase IV (KMG-IV): sequencing the most valuable type-strain genomes for metagenomic binning, comparative biology and taxonomic classification.</title>
        <authorList>
            <person name="Goeker M."/>
        </authorList>
    </citation>
    <scope>NUCLEOTIDE SEQUENCE [LARGE SCALE GENOMIC DNA]</scope>
    <source>
        <strain evidence="5 6">DSM 17498</strain>
    </source>
</reference>
<evidence type="ECO:0000256" key="1">
    <source>
        <dbReference type="ARBA" id="ARBA00023002"/>
    </source>
</evidence>
<dbReference type="PROSITE" id="PS51257">
    <property type="entry name" value="PROKAR_LIPOPROTEIN"/>
    <property type="match status" value="1"/>
</dbReference>
<sequence>MSGSKASLTIYSVAACPYAQRTRILLHLKGLQADLVELDLSKPRPSWFLDINPAGKVPALVHDGRALNESSVINEYLEDVFPDRAVFPSDSYLKAQSRILIDFCNTQFTTNLYRVLMEQDPVRRERIEAAARKDWEWLERFLTRVSPDANFVFPEFGMADLTYAPFFQRYELNEYFWGFRIPDGLKRVERWRRALADHPSVEATSLPMEDYAKLYADYSLGFSNGAIPPGHERSALDPTIPLSERPMPPRRVA</sequence>
<dbReference type="Gene3D" id="1.20.1050.10">
    <property type="match status" value="1"/>
</dbReference>
<dbReference type="InterPro" id="IPR036249">
    <property type="entry name" value="Thioredoxin-like_sf"/>
</dbReference>
<dbReference type="GO" id="GO:0005737">
    <property type="term" value="C:cytoplasm"/>
    <property type="evidence" value="ECO:0007669"/>
    <property type="project" value="InterPro"/>
</dbReference>
<evidence type="ECO:0000256" key="2">
    <source>
        <dbReference type="SAM" id="MobiDB-lite"/>
    </source>
</evidence>
<dbReference type="InterPro" id="IPR004045">
    <property type="entry name" value="Glutathione_S-Trfase_N"/>
</dbReference>
<feature type="domain" description="GST N-terminal" evidence="3">
    <location>
        <begin position="6"/>
        <end position="85"/>
    </location>
</feature>
<dbReference type="AlphaFoldDB" id="A0A840N0X6"/>
<dbReference type="CDD" id="cd00570">
    <property type="entry name" value="GST_N_family"/>
    <property type="match status" value="1"/>
</dbReference>
<gene>
    <name evidence="5" type="ORF">HNQ36_003875</name>
</gene>
<dbReference type="PRINTS" id="PR01625">
    <property type="entry name" value="GSTRNSFRASEO"/>
</dbReference>
<evidence type="ECO:0000313" key="6">
    <source>
        <dbReference type="Proteomes" id="UP000521227"/>
    </source>
</evidence>
<feature type="region of interest" description="Disordered" evidence="2">
    <location>
        <begin position="230"/>
        <end position="253"/>
    </location>
</feature>
<dbReference type="CDD" id="cd00299">
    <property type="entry name" value="GST_C_family"/>
    <property type="match status" value="1"/>
</dbReference>
<comment type="caution">
    <text evidence="5">The sequence shown here is derived from an EMBL/GenBank/DDBJ whole genome shotgun (WGS) entry which is preliminary data.</text>
</comment>
<dbReference type="InterPro" id="IPR010987">
    <property type="entry name" value="Glutathione-S-Trfase_C-like"/>
</dbReference>
<keyword evidence="5" id="KW-0808">Transferase</keyword>
<dbReference type="InterPro" id="IPR050983">
    <property type="entry name" value="GST_Omega/HSP26"/>
</dbReference>